<dbReference type="eggNOG" id="ENOG502T1HC">
    <property type="taxonomic scope" value="Eukaryota"/>
</dbReference>
<feature type="domain" description="DOMON" evidence="2">
    <location>
        <begin position="6"/>
        <end position="123"/>
    </location>
</feature>
<name>A7SEN3_NEMVE</name>
<dbReference type="PANTHER" id="PTHR10157:SF23">
    <property type="entry name" value="MOXD1 HOMOLOG 1"/>
    <property type="match status" value="1"/>
</dbReference>
<dbReference type="Proteomes" id="UP000001593">
    <property type="component" value="Unassembled WGS sequence"/>
</dbReference>
<dbReference type="InterPro" id="IPR005018">
    <property type="entry name" value="DOMON_domain"/>
</dbReference>
<evidence type="ECO:0000313" key="4">
    <source>
        <dbReference type="Proteomes" id="UP000001593"/>
    </source>
</evidence>
<dbReference type="PANTHER" id="PTHR10157">
    <property type="entry name" value="DOPAMINE BETA HYDROXYLASE RELATED"/>
    <property type="match status" value="1"/>
</dbReference>
<keyword evidence="4" id="KW-1185">Reference proteome</keyword>
<keyword evidence="1" id="KW-0812">Transmembrane</keyword>
<feature type="transmembrane region" description="Helical" evidence="1">
    <location>
        <begin position="140"/>
        <end position="166"/>
    </location>
</feature>
<proteinExistence type="predicted"/>
<accession>A7SEN3</accession>
<organism evidence="3 4">
    <name type="scientific">Nematostella vectensis</name>
    <name type="common">Starlet sea anemone</name>
    <dbReference type="NCBI Taxonomy" id="45351"/>
    <lineage>
        <taxon>Eukaryota</taxon>
        <taxon>Metazoa</taxon>
        <taxon>Cnidaria</taxon>
        <taxon>Anthozoa</taxon>
        <taxon>Hexacorallia</taxon>
        <taxon>Actiniaria</taxon>
        <taxon>Edwardsiidae</taxon>
        <taxon>Nematostella</taxon>
    </lineage>
</organism>
<dbReference type="InParanoid" id="A7SEN3"/>
<evidence type="ECO:0000259" key="2">
    <source>
        <dbReference type="PROSITE" id="PS50836"/>
    </source>
</evidence>
<reference evidence="3 4" key="1">
    <citation type="journal article" date="2007" name="Science">
        <title>Sea anemone genome reveals ancestral eumetazoan gene repertoire and genomic organization.</title>
        <authorList>
            <person name="Putnam N.H."/>
            <person name="Srivastava M."/>
            <person name="Hellsten U."/>
            <person name="Dirks B."/>
            <person name="Chapman J."/>
            <person name="Salamov A."/>
            <person name="Terry A."/>
            <person name="Shapiro H."/>
            <person name="Lindquist E."/>
            <person name="Kapitonov V.V."/>
            <person name="Jurka J."/>
            <person name="Genikhovich G."/>
            <person name="Grigoriev I.V."/>
            <person name="Lucas S.M."/>
            <person name="Steele R.E."/>
            <person name="Finnerty J.R."/>
            <person name="Technau U."/>
            <person name="Martindale M.Q."/>
            <person name="Rokhsar D.S."/>
        </authorList>
    </citation>
    <scope>NUCLEOTIDE SEQUENCE [LARGE SCALE GENOMIC DNA]</scope>
    <source>
        <strain evidence="4">CH2 X CH6</strain>
    </source>
</reference>
<evidence type="ECO:0000313" key="3">
    <source>
        <dbReference type="EMBL" id="EDO37845.1"/>
    </source>
</evidence>
<dbReference type="SMART" id="SM00664">
    <property type="entry name" value="DoH"/>
    <property type="match status" value="1"/>
</dbReference>
<dbReference type="InterPro" id="IPR000945">
    <property type="entry name" value="DBH-like"/>
</dbReference>
<protein>
    <recommendedName>
        <fullName evidence="2">DOMON domain-containing protein</fullName>
    </recommendedName>
</protein>
<dbReference type="EMBL" id="DS469638">
    <property type="protein sequence ID" value="EDO37845.1"/>
    <property type="molecule type" value="Genomic_DNA"/>
</dbReference>
<evidence type="ECO:0000256" key="1">
    <source>
        <dbReference type="SAM" id="Phobius"/>
    </source>
</evidence>
<dbReference type="CDD" id="cd09631">
    <property type="entry name" value="DOMON_DOH"/>
    <property type="match status" value="1"/>
</dbReference>
<dbReference type="AlphaFoldDB" id="A7SEN3"/>
<dbReference type="Pfam" id="PF03351">
    <property type="entry name" value="DOMON"/>
    <property type="match status" value="1"/>
</dbReference>
<dbReference type="InterPro" id="IPR045266">
    <property type="entry name" value="DOH_DOMON"/>
</dbReference>
<dbReference type="GO" id="GO:0004500">
    <property type="term" value="F:dopamine beta-monooxygenase activity"/>
    <property type="evidence" value="ECO:0007669"/>
    <property type="project" value="InterPro"/>
</dbReference>
<dbReference type="SUPFAM" id="SSF49344">
    <property type="entry name" value="CBD9-like"/>
    <property type="match status" value="1"/>
</dbReference>
<keyword evidence="1" id="KW-0472">Membrane</keyword>
<gene>
    <name evidence="3" type="ORF">NEMVEDRAFT_v1g233092</name>
</gene>
<dbReference type="OrthoDB" id="5972665at2759"/>
<dbReference type="KEGG" id="nve:5509384"/>
<dbReference type="HOGENOM" id="CLU_115706_1_0_1"/>
<dbReference type="Gene3D" id="2.60.40.1210">
    <property type="entry name" value="Cellobiose dehydrogenase, cytochrome domain"/>
    <property type="match status" value="1"/>
</dbReference>
<sequence>MESLSPEYKLYWKVDVARKRIYLGVEAQTTGWVALGFANKIGQMDGYDVGMGYVLNDATAELQDCHTTGYRTPPVDTTQSLVLGNFSEVNGTTTLQYFRPLDTNDQQDIAIKEGPMHVVWAYSDADNVNQKHTRKGYKTITLMGGVGTIGGLGGTLLLFACLSVWLSQ</sequence>
<dbReference type="OMA" id="WTHNATS"/>
<dbReference type="PROSITE" id="PS50836">
    <property type="entry name" value="DOMON"/>
    <property type="match status" value="1"/>
</dbReference>
<keyword evidence="1" id="KW-1133">Transmembrane helix</keyword>
<dbReference type="PhylomeDB" id="A7SEN3"/>